<feature type="coiled-coil region" evidence="8">
    <location>
        <begin position="258"/>
        <end position="285"/>
    </location>
</feature>
<dbReference type="STRING" id="1382522.W6MM50"/>
<evidence type="ECO:0000256" key="1">
    <source>
        <dbReference type="ARBA" id="ARBA00004173"/>
    </source>
</evidence>
<dbReference type="PIRSF" id="PIRSF007797">
    <property type="entry name" value="RSM22"/>
    <property type="match status" value="1"/>
</dbReference>
<reference evidence="9" key="1">
    <citation type="submission" date="2013-12" db="EMBL/GenBank/DDBJ databases">
        <authorList>
            <person name="Genoscope - CEA"/>
        </authorList>
    </citation>
    <scope>NUCLEOTIDE SEQUENCE</scope>
    <source>
        <strain evidence="9">CBS 1993</strain>
    </source>
</reference>
<reference evidence="9" key="2">
    <citation type="submission" date="2014-02" db="EMBL/GenBank/DDBJ databases">
        <title>Complete DNA sequence of /Kuraishia capsulata/ illustrates novel genomic features among budding yeasts (/Saccharomycotina/).</title>
        <authorList>
            <person name="Morales L."/>
            <person name="Noel B."/>
            <person name="Porcel B."/>
            <person name="Marcet-Houben M."/>
            <person name="Hullo M-F."/>
            <person name="Sacerdot C."/>
            <person name="Tekaia F."/>
            <person name="Leh-Louis V."/>
            <person name="Despons L."/>
            <person name="Khanna V."/>
            <person name="Aury J-M."/>
            <person name="Barbe V."/>
            <person name="Couloux A."/>
            <person name="Labadie K."/>
            <person name="Pelletier E."/>
            <person name="Souciet J-L."/>
            <person name="Boekhout T."/>
            <person name="Gabaldon T."/>
            <person name="Wincker P."/>
            <person name="Dujon B."/>
        </authorList>
    </citation>
    <scope>NUCLEOTIDE SEQUENCE</scope>
    <source>
        <strain evidence="9">CBS 1993</strain>
    </source>
</reference>
<dbReference type="InterPro" id="IPR016522">
    <property type="entry name" value="RSM22_mit_bud"/>
</dbReference>
<dbReference type="GO" id="GO:0003735">
    <property type="term" value="F:structural constituent of ribosome"/>
    <property type="evidence" value="ECO:0007669"/>
    <property type="project" value="EnsemblFungi"/>
</dbReference>
<comment type="function">
    <text evidence="7">Mitochondrial ribosome (mitoribosome) assembly factor. Binds at the interface of the head and body domains of the mitochondrial small ribosomal subunit (mt-SSU), occluding the mRNA channel and preventing compaction of the head domain towards the body. Probable inactive methyltransferase: retains the characteristic folding and ability to bind S-adenosyl-L-methionine, but it probably lost its methyltransferase activity.</text>
</comment>
<keyword evidence="10" id="KW-1185">Reference proteome</keyword>
<dbReference type="GO" id="GO:0051539">
    <property type="term" value="F:4 iron, 4 sulfur cluster binding"/>
    <property type="evidence" value="ECO:0007669"/>
    <property type="project" value="EnsemblFungi"/>
</dbReference>
<dbReference type="Pfam" id="PF09243">
    <property type="entry name" value="Rsm22"/>
    <property type="match status" value="2"/>
</dbReference>
<dbReference type="EMBL" id="HG793126">
    <property type="protein sequence ID" value="CDK25977.1"/>
    <property type="molecule type" value="Genomic_DNA"/>
</dbReference>
<dbReference type="GeneID" id="34519375"/>
<dbReference type="GO" id="GO:0046872">
    <property type="term" value="F:metal ion binding"/>
    <property type="evidence" value="ECO:0007669"/>
    <property type="project" value="UniProtKB-KW"/>
</dbReference>
<accession>W6MM50</accession>
<evidence type="ECO:0000313" key="9">
    <source>
        <dbReference type="EMBL" id="CDK25977.1"/>
    </source>
</evidence>
<keyword evidence="8" id="KW-0175">Coiled coil</keyword>
<organism evidence="9 10">
    <name type="scientific">Kuraishia capsulata CBS 1993</name>
    <dbReference type="NCBI Taxonomy" id="1382522"/>
    <lineage>
        <taxon>Eukaryota</taxon>
        <taxon>Fungi</taxon>
        <taxon>Dikarya</taxon>
        <taxon>Ascomycota</taxon>
        <taxon>Saccharomycotina</taxon>
        <taxon>Pichiomycetes</taxon>
        <taxon>Pichiales</taxon>
        <taxon>Pichiaceae</taxon>
        <taxon>Kuraishia</taxon>
    </lineage>
</organism>
<dbReference type="GO" id="GO:0008168">
    <property type="term" value="F:methyltransferase activity"/>
    <property type="evidence" value="ECO:0007669"/>
    <property type="project" value="InterPro"/>
</dbReference>
<dbReference type="GO" id="GO:0180026">
    <property type="term" value="P:mitochondrial small ribosomal subunit assembly"/>
    <property type="evidence" value="ECO:0007669"/>
    <property type="project" value="EnsemblFungi"/>
</dbReference>
<proteinExistence type="predicted"/>
<keyword evidence="3" id="KW-0809">Transit peptide</keyword>
<dbReference type="OrthoDB" id="421327at2759"/>
<sequence length="669" mass="75936">MSFGLRRLFGTSIVRPFGSTRAVLRKFAAQEIPEDAVDDFEALSTEATTLPYAYRRDGETFGQLVRDYNHDLDPSDSSGPTVYGFDDQTEQVSPYRDPVTGQVRDGLTAKDARLHPLTREARVNRQQIELPAEMGKAINNHILLLRQPKVLRAKAAEYYVELRERNLHFAAETEADADAHIAAVFLQNYGSLYQVLHELRKRVGEDKFNPRRVLDVGYGPATGIVALNEIMGDSFEPEVKDAVVVGPYEMLRRAKLILSRQLAEYNGLEISKQELESKVESEDEDMEFVGEVMTKKIKIKTKLLQDIRSNEDRKYDLIMVTHQLLERQKFFPGQVDERVHEFFKRLAPGGHLVIVERGNPLGFEIIARARQVAIRPEDSISNKKIPAPYKKGAIGPDYHLRVVAPCSHHAVCPLQVSKPEYYSYGGVGKKLSFCHFQTEVVRPKFTSELKKGLQLATPWATPMDGIGIKGEASAGKGNPNARTYESANYSYLILERSANDEESLRRIEDQIEKEGQQNYPVGYSGDTPDEWPRVMRAPMCKKGLAIAEVCAPSGNLEKWHISRSSGKQDYHDARKLKGGDLYPLGAKSKILSNKNSDNYSEQLQRKEKSYKKVVKKAKKDVAHERKVQLYEAQKIIDEEKRAEHMAKVLDQEFMSQPSMKKRDPKVYKY</sequence>
<dbReference type="InterPro" id="IPR052571">
    <property type="entry name" value="Mt_RNA_Methyltransferase"/>
</dbReference>
<dbReference type="InterPro" id="IPR015324">
    <property type="entry name" value="Ribosomal_Rsm22-like"/>
</dbReference>
<dbReference type="HOGENOM" id="CLU_024759_0_0_1"/>
<dbReference type="GO" id="GO:0005763">
    <property type="term" value="C:mitochondrial small ribosomal subunit"/>
    <property type="evidence" value="ECO:0007669"/>
    <property type="project" value="EnsemblFungi"/>
</dbReference>
<dbReference type="RefSeq" id="XP_022457987.1">
    <property type="nucleotide sequence ID" value="XM_022604180.1"/>
</dbReference>
<evidence type="ECO:0000256" key="3">
    <source>
        <dbReference type="ARBA" id="ARBA00022946"/>
    </source>
</evidence>
<name>W6MM50_9ASCO</name>
<dbReference type="PANTHER" id="PTHR13184:SF5">
    <property type="entry name" value="METHYLTRANSFERASE-LIKE PROTEIN 17, MITOCHONDRIAL"/>
    <property type="match status" value="1"/>
</dbReference>
<keyword evidence="2" id="KW-0479">Metal-binding</keyword>
<evidence type="ECO:0000256" key="5">
    <source>
        <dbReference type="ARBA" id="ARBA00023014"/>
    </source>
</evidence>
<gene>
    <name evidence="9" type="ORF">KUCA_T00001948001</name>
</gene>
<dbReference type="AlphaFoldDB" id="W6MM50"/>
<dbReference type="GO" id="GO:0006412">
    <property type="term" value="P:translation"/>
    <property type="evidence" value="ECO:0007669"/>
    <property type="project" value="InterPro"/>
</dbReference>
<protein>
    <submittedName>
        <fullName evidence="9">Uncharacterized protein</fullName>
    </submittedName>
</protein>
<evidence type="ECO:0000256" key="4">
    <source>
        <dbReference type="ARBA" id="ARBA00023004"/>
    </source>
</evidence>
<evidence type="ECO:0000256" key="2">
    <source>
        <dbReference type="ARBA" id="ARBA00022723"/>
    </source>
</evidence>
<evidence type="ECO:0000256" key="7">
    <source>
        <dbReference type="ARBA" id="ARBA00045681"/>
    </source>
</evidence>
<evidence type="ECO:0000313" key="10">
    <source>
        <dbReference type="Proteomes" id="UP000019384"/>
    </source>
</evidence>
<dbReference type="InterPro" id="IPR029063">
    <property type="entry name" value="SAM-dependent_MTases_sf"/>
</dbReference>
<dbReference type="SUPFAM" id="SSF53335">
    <property type="entry name" value="S-adenosyl-L-methionine-dependent methyltransferases"/>
    <property type="match status" value="1"/>
</dbReference>
<keyword evidence="5" id="KW-0411">Iron-sulfur</keyword>
<keyword evidence="6" id="KW-0496">Mitochondrion</keyword>
<evidence type="ECO:0000256" key="8">
    <source>
        <dbReference type="SAM" id="Coils"/>
    </source>
</evidence>
<dbReference type="Proteomes" id="UP000019384">
    <property type="component" value="Unassembled WGS sequence"/>
</dbReference>
<evidence type="ECO:0000256" key="6">
    <source>
        <dbReference type="ARBA" id="ARBA00023128"/>
    </source>
</evidence>
<keyword evidence="4" id="KW-0408">Iron</keyword>
<dbReference type="PANTHER" id="PTHR13184">
    <property type="entry name" value="37S RIBOSOMAL PROTEIN S22"/>
    <property type="match status" value="1"/>
</dbReference>
<comment type="subcellular location">
    <subcellularLocation>
        <location evidence="1">Mitochondrion</location>
    </subcellularLocation>
</comment>